<evidence type="ECO:0000313" key="1">
    <source>
        <dbReference type="EMBL" id="KAL3959748.1"/>
    </source>
</evidence>
<accession>A0ACC4DUP5</accession>
<dbReference type="EMBL" id="JBGNUJ010000004">
    <property type="protein sequence ID" value="KAL3959748.1"/>
    <property type="molecule type" value="Genomic_DNA"/>
</dbReference>
<reference evidence="1" key="1">
    <citation type="submission" date="2024-12" db="EMBL/GenBank/DDBJ databases">
        <title>Comparative genomics and development of molecular markers within Purpureocillium lilacinum and among Purpureocillium species.</title>
        <authorList>
            <person name="Yeh Z.-Y."/>
            <person name="Ni N.-T."/>
            <person name="Lo P.-H."/>
            <person name="Mushyakhwo K."/>
            <person name="Lin C.-F."/>
            <person name="Nai Y.-S."/>
        </authorList>
    </citation>
    <scope>NUCLEOTIDE SEQUENCE</scope>
    <source>
        <strain evidence="1">NCHU-NPUST-175</strain>
    </source>
</reference>
<name>A0ACC4DUP5_PURLI</name>
<evidence type="ECO:0000313" key="2">
    <source>
        <dbReference type="Proteomes" id="UP001638806"/>
    </source>
</evidence>
<proteinExistence type="predicted"/>
<keyword evidence="2" id="KW-1185">Reference proteome</keyword>
<sequence length="589" mass="65073">MPLPRRKSCEACRVAKTRCSRTSPCSRCQMRHLSCDYGDPFARLRTNRHKAPALAPALAHNNETSALFDVGSIHSRHGTTADTEYAQTGVTSGSSDGNGLDTDTEASENIFEWLSWPDIDDLGQINDQSYQPSIQAIEKKSFSLPFLSNFGSGPPARLPYTAPDDHRSISFSSRNYSARDMSLSSLTSKVLVSQLLSYPGMMLGNYLPPFIFPSCVPGEPCTGARGHQCLPTALANCRAVVSMFETMTPSNHEFICKTVYREAERLQRESSTDRFQLLEGLQACMIYILLCAKYLQQVGAASQLGIVTATRIIGQKLHDLHDYTSSLSSARASNRRDWIFIESARRTVCILYGIDMLFGVLSEGLERCHGYLYVPLPCSRDLWEPVPDQVWKTRYRRATSGRDPLCIGALKASQETVTGPEHQGNGSSCFDMAMVSEWCEGADELGTLIWMAVMLEQAHSSTRPGTGPALSLFIDLHAHYTPAALNLAASRVTFSALADNEMTLRSLEQPPAERRDWRSGSWRGLTALDAQVRTQVPIPPLVRRRNVQVVFVATPFSRADALLRLPKVSRLFGIGSPTEPGILLWVGVL</sequence>
<organism evidence="1 2">
    <name type="scientific">Purpureocillium lilacinum</name>
    <name type="common">Paecilomyces lilacinus</name>
    <dbReference type="NCBI Taxonomy" id="33203"/>
    <lineage>
        <taxon>Eukaryota</taxon>
        <taxon>Fungi</taxon>
        <taxon>Dikarya</taxon>
        <taxon>Ascomycota</taxon>
        <taxon>Pezizomycotina</taxon>
        <taxon>Sordariomycetes</taxon>
        <taxon>Hypocreomycetidae</taxon>
        <taxon>Hypocreales</taxon>
        <taxon>Ophiocordycipitaceae</taxon>
        <taxon>Purpureocillium</taxon>
    </lineage>
</organism>
<gene>
    <name evidence="1" type="ORF">ACCO45_004865</name>
</gene>
<comment type="caution">
    <text evidence="1">The sequence shown here is derived from an EMBL/GenBank/DDBJ whole genome shotgun (WGS) entry which is preliminary data.</text>
</comment>
<dbReference type="Proteomes" id="UP001638806">
    <property type="component" value="Unassembled WGS sequence"/>
</dbReference>
<protein>
    <submittedName>
        <fullName evidence="1">Uncharacterized protein</fullName>
    </submittedName>
</protein>